<name>A0A6B0VL34_9EURY</name>
<dbReference type="Proteomes" id="UP000434101">
    <property type="component" value="Unassembled WGS sequence"/>
</dbReference>
<evidence type="ECO:0000313" key="3">
    <source>
        <dbReference type="Proteomes" id="UP000434101"/>
    </source>
</evidence>
<reference evidence="2 3" key="1">
    <citation type="submission" date="2020-01" db="EMBL/GenBank/DDBJ databases">
        <title>Natronorubrum sp. JWXQ-INN 674 isolated from Inner Mongolia Autonomous Region of China.</title>
        <authorList>
            <person name="Xue Q."/>
        </authorList>
    </citation>
    <scope>NUCLEOTIDE SEQUENCE [LARGE SCALE GENOMIC DNA]</scope>
    <source>
        <strain evidence="2 3">JWXQ-INN-674</strain>
    </source>
</reference>
<evidence type="ECO:0000313" key="2">
    <source>
        <dbReference type="EMBL" id="MXV62280.1"/>
    </source>
</evidence>
<dbReference type="Pfam" id="PF18545">
    <property type="entry name" value="HalOD1"/>
    <property type="match status" value="1"/>
</dbReference>
<protein>
    <recommendedName>
        <fullName evidence="1">Halobacterial output domain-containing protein</fullName>
    </recommendedName>
</protein>
<gene>
    <name evidence="2" type="ORF">GS429_09435</name>
</gene>
<dbReference type="RefSeq" id="WP_160064922.1">
    <property type="nucleotide sequence ID" value="NZ_WUYX01000029.1"/>
</dbReference>
<dbReference type="EMBL" id="WUYX01000029">
    <property type="protein sequence ID" value="MXV62280.1"/>
    <property type="molecule type" value="Genomic_DNA"/>
</dbReference>
<evidence type="ECO:0000259" key="1">
    <source>
        <dbReference type="Pfam" id="PF18545"/>
    </source>
</evidence>
<dbReference type="OrthoDB" id="205616at2157"/>
<proteinExistence type="predicted"/>
<sequence length="87" mass="9717">MSQERPISFEVAQQVADREGVPVEELRPPLHTAIDTDALDSLFRSNDPDRRPTIEFRYNGHTVRIDSTGEITVGSAPAVTEPERQTV</sequence>
<organism evidence="2 3">
    <name type="scientific">Natronorubrum halalkaliphilum</name>
    <dbReference type="NCBI Taxonomy" id="2691917"/>
    <lineage>
        <taxon>Archaea</taxon>
        <taxon>Methanobacteriati</taxon>
        <taxon>Methanobacteriota</taxon>
        <taxon>Stenosarchaea group</taxon>
        <taxon>Halobacteria</taxon>
        <taxon>Halobacteriales</taxon>
        <taxon>Natrialbaceae</taxon>
        <taxon>Natronorubrum</taxon>
    </lineage>
</organism>
<dbReference type="InterPro" id="IPR040624">
    <property type="entry name" value="HalOD1"/>
</dbReference>
<feature type="domain" description="Halobacterial output" evidence="1">
    <location>
        <begin position="4"/>
        <end position="73"/>
    </location>
</feature>
<keyword evidence="3" id="KW-1185">Reference proteome</keyword>
<comment type="caution">
    <text evidence="2">The sequence shown here is derived from an EMBL/GenBank/DDBJ whole genome shotgun (WGS) entry which is preliminary data.</text>
</comment>
<dbReference type="AlphaFoldDB" id="A0A6B0VL34"/>
<accession>A0A6B0VL34</accession>